<gene>
    <name evidence="1" type="ORF">ATL41_2409</name>
</gene>
<dbReference type="OrthoDB" id="3253180at2"/>
<dbReference type="Pfam" id="PF21853">
    <property type="entry name" value="DUF6912"/>
    <property type="match status" value="1"/>
</dbReference>
<dbReference type="InterPro" id="IPR054206">
    <property type="entry name" value="DUF6912"/>
</dbReference>
<keyword evidence="2" id="KW-1185">Reference proteome</keyword>
<proteinExistence type="predicted"/>
<protein>
    <submittedName>
        <fullName evidence="1">Uncharacterized protein</fullName>
    </submittedName>
</protein>
<dbReference type="AlphaFoldDB" id="A0A2A9EHC4"/>
<comment type="caution">
    <text evidence="1">The sequence shown here is derived from an EMBL/GenBank/DDBJ whole genome shotgun (WGS) entry which is preliminary data.</text>
</comment>
<name>A0A2A9EHC4_9MICO</name>
<dbReference type="EMBL" id="PDJH01000001">
    <property type="protein sequence ID" value="PFG37642.1"/>
    <property type="molecule type" value="Genomic_DNA"/>
</dbReference>
<sequence>MRIYLPATLDELTALAVSTRRPASLDLQPRGAHAVTAALAAALPDEDEEGLEYSAHLAAADDTLALIAASPTAPRRRLVLTVEVPDDAVVAAAGDATVISPSAVDVVVPVPGAVVVCGHVDERDAVADVEATLAGDDDAVERLVERDLLWYDASELPGLVDQG</sequence>
<organism evidence="1 2">
    <name type="scientific">Flavimobilis soli</name>
    <dbReference type="NCBI Taxonomy" id="442709"/>
    <lineage>
        <taxon>Bacteria</taxon>
        <taxon>Bacillati</taxon>
        <taxon>Actinomycetota</taxon>
        <taxon>Actinomycetes</taxon>
        <taxon>Micrococcales</taxon>
        <taxon>Jonesiaceae</taxon>
        <taxon>Flavimobilis</taxon>
    </lineage>
</organism>
<reference evidence="1 2" key="1">
    <citation type="submission" date="2017-10" db="EMBL/GenBank/DDBJ databases">
        <title>Sequencing the genomes of 1000 actinobacteria strains.</title>
        <authorList>
            <person name="Klenk H.-P."/>
        </authorList>
    </citation>
    <scope>NUCLEOTIDE SEQUENCE [LARGE SCALE GENOMIC DNA]</scope>
    <source>
        <strain evidence="1 2">DSM 21574</strain>
    </source>
</reference>
<accession>A0A2A9EHC4</accession>
<dbReference type="RefSeq" id="WP_098458661.1">
    <property type="nucleotide sequence ID" value="NZ_PDJH01000001.1"/>
</dbReference>
<evidence type="ECO:0000313" key="1">
    <source>
        <dbReference type="EMBL" id="PFG37642.1"/>
    </source>
</evidence>
<evidence type="ECO:0000313" key="2">
    <source>
        <dbReference type="Proteomes" id="UP000221394"/>
    </source>
</evidence>
<dbReference type="Proteomes" id="UP000221394">
    <property type="component" value="Unassembled WGS sequence"/>
</dbReference>